<sequence>MTPTSPTLTLVRLSCFTSSTQGEEHPARYRPPRIGEITDTARIPNYRQLQSQDLHCIAYPLLSLAQALTAVTSYVTRSIRICIRIRTRRSTTFEWILSGPGF</sequence>
<evidence type="ECO:0000313" key="2">
    <source>
        <dbReference type="Proteomes" id="UP000091967"/>
    </source>
</evidence>
<keyword evidence="2" id="KW-1185">Reference proteome</keyword>
<name>A0A1B8B1A2_FUSPO</name>
<protein>
    <submittedName>
        <fullName evidence="1">Uncharacterized protein</fullName>
    </submittedName>
</protein>
<dbReference type="EMBL" id="LYXU01000001">
    <property type="protein sequence ID" value="OBS26496.1"/>
    <property type="molecule type" value="Genomic_DNA"/>
</dbReference>
<evidence type="ECO:0000313" key="1">
    <source>
        <dbReference type="EMBL" id="OBS26496.1"/>
    </source>
</evidence>
<comment type="caution">
    <text evidence="1">The sequence shown here is derived from an EMBL/GenBank/DDBJ whole genome shotgun (WGS) entry which is preliminary data.</text>
</comment>
<gene>
    <name evidence="1" type="ORF">FPOA_00439</name>
</gene>
<reference evidence="1 2" key="1">
    <citation type="submission" date="2016-06" db="EMBL/GenBank/DDBJ databases">
        <title>Living apart together: crosstalk between the core and supernumerary genomes in a fungal plant pathogen.</title>
        <authorList>
            <person name="Vanheule A."/>
            <person name="Audenaert K."/>
            <person name="Warris S."/>
            <person name="Van De Geest H."/>
            <person name="Schijlen E."/>
            <person name="Hofte M."/>
            <person name="De Saeger S."/>
            <person name="Haesaert G."/>
            <person name="Waalwijk C."/>
            <person name="Van Der Lee T."/>
        </authorList>
    </citation>
    <scope>NUCLEOTIDE SEQUENCE [LARGE SCALE GENOMIC DNA]</scope>
    <source>
        <strain evidence="1 2">2516</strain>
    </source>
</reference>
<proteinExistence type="predicted"/>
<accession>A0A1B8B1A2</accession>
<dbReference type="AlphaFoldDB" id="A0A1B8B1A2"/>
<organism evidence="1 2">
    <name type="scientific">Fusarium poae</name>
    <dbReference type="NCBI Taxonomy" id="36050"/>
    <lineage>
        <taxon>Eukaryota</taxon>
        <taxon>Fungi</taxon>
        <taxon>Dikarya</taxon>
        <taxon>Ascomycota</taxon>
        <taxon>Pezizomycotina</taxon>
        <taxon>Sordariomycetes</taxon>
        <taxon>Hypocreomycetidae</taxon>
        <taxon>Hypocreales</taxon>
        <taxon>Nectriaceae</taxon>
        <taxon>Fusarium</taxon>
    </lineage>
</organism>
<dbReference type="Proteomes" id="UP000091967">
    <property type="component" value="Unassembled WGS sequence"/>
</dbReference>